<evidence type="ECO:0000259" key="3">
    <source>
        <dbReference type="Pfam" id="PF00497"/>
    </source>
</evidence>
<comment type="caution">
    <text evidence="4">The sequence shown here is derived from an EMBL/GenBank/DDBJ whole genome shotgun (WGS) entry which is preliminary data.</text>
</comment>
<dbReference type="InterPro" id="IPR001638">
    <property type="entry name" value="Solute-binding_3/MltF_N"/>
</dbReference>
<accession>A0A3D9H5G8</accession>
<name>A0A3D9H5G8_9PROT</name>
<feature type="signal peptide" evidence="2">
    <location>
        <begin position="1"/>
        <end position="34"/>
    </location>
</feature>
<sequence>MENRLPQKICRYVRPTLAGALLMTGSLITVEASASDKPVRACTAHWPPFSIVDSKTGAVTGTHTQIVRTLFDQLGRKVEISAMPWKRCLLAIRLGKQDIVYSASHSAERAGYAYFTEKPMDMVSYVFLTLVGAKHSWDNTRNVKSIPRPIGAPVGYSINDRLREDGIQPYNKGLANDHDALKYLLSGRSLQSIVVAKRVAGDLIREEGAEGQVLILDPPYIPPKAYYIAISKLAGGHEQAAQNLLRQLNRSLE</sequence>
<feature type="chain" id="PRO_5017704039" evidence="2">
    <location>
        <begin position="35"/>
        <end position="253"/>
    </location>
</feature>
<evidence type="ECO:0000256" key="2">
    <source>
        <dbReference type="SAM" id="SignalP"/>
    </source>
</evidence>
<evidence type="ECO:0000313" key="4">
    <source>
        <dbReference type="EMBL" id="RED44216.1"/>
    </source>
</evidence>
<organism evidence="4 5">
    <name type="scientific">Aestuariispira insulae</name>
    <dbReference type="NCBI Taxonomy" id="1461337"/>
    <lineage>
        <taxon>Bacteria</taxon>
        <taxon>Pseudomonadati</taxon>
        <taxon>Pseudomonadota</taxon>
        <taxon>Alphaproteobacteria</taxon>
        <taxon>Rhodospirillales</taxon>
        <taxon>Kiloniellaceae</taxon>
        <taxon>Aestuariispira</taxon>
    </lineage>
</organism>
<dbReference type="Gene3D" id="3.40.190.10">
    <property type="entry name" value="Periplasmic binding protein-like II"/>
    <property type="match status" value="2"/>
</dbReference>
<protein>
    <submittedName>
        <fullName evidence="4">ABC-type amino acid transport substrate-binding protein</fullName>
    </submittedName>
</protein>
<dbReference type="SUPFAM" id="SSF53850">
    <property type="entry name" value="Periplasmic binding protein-like II"/>
    <property type="match status" value="1"/>
</dbReference>
<dbReference type="EMBL" id="QRDW01000016">
    <property type="protein sequence ID" value="RED44216.1"/>
    <property type="molecule type" value="Genomic_DNA"/>
</dbReference>
<proteinExistence type="predicted"/>
<keyword evidence="5" id="KW-1185">Reference proteome</keyword>
<gene>
    <name evidence="4" type="ORF">DFP90_11657</name>
</gene>
<dbReference type="PANTHER" id="PTHR35936:SF25">
    <property type="entry name" value="ABC TRANSPORTER SUBSTRATE-BINDING PROTEIN"/>
    <property type="match status" value="1"/>
</dbReference>
<dbReference type="Proteomes" id="UP000256845">
    <property type="component" value="Unassembled WGS sequence"/>
</dbReference>
<keyword evidence="1 2" id="KW-0732">Signal</keyword>
<dbReference type="AlphaFoldDB" id="A0A3D9H5G8"/>
<evidence type="ECO:0000313" key="5">
    <source>
        <dbReference type="Proteomes" id="UP000256845"/>
    </source>
</evidence>
<feature type="domain" description="Solute-binding protein family 3/N-terminal" evidence="3">
    <location>
        <begin position="43"/>
        <end position="185"/>
    </location>
</feature>
<dbReference type="OrthoDB" id="6193186at2"/>
<dbReference type="Pfam" id="PF00497">
    <property type="entry name" value="SBP_bac_3"/>
    <property type="match status" value="1"/>
</dbReference>
<dbReference type="PANTHER" id="PTHR35936">
    <property type="entry name" value="MEMBRANE-BOUND LYTIC MUREIN TRANSGLYCOSYLASE F"/>
    <property type="match status" value="1"/>
</dbReference>
<reference evidence="4 5" key="1">
    <citation type="submission" date="2018-07" db="EMBL/GenBank/DDBJ databases">
        <title>Genomic Encyclopedia of Type Strains, Phase III (KMG-III): the genomes of soil and plant-associated and newly described type strains.</title>
        <authorList>
            <person name="Whitman W."/>
        </authorList>
    </citation>
    <scope>NUCLEOTIDE SEQUENCE [LARGE SCALE GENOMIC DNA]</scope>
    <source>
        <strain evidence="4 5">CECT 8488</strain>
    </source>
</reference>
<evidence type="ECO:0000256" key="1">
    <source>
        <dbReference type="ARBA" id="ARBA00022729"/>
    </source>
</evidence>